<feature type="region of interest" description="Disordered" evidence="1">
    <location>
        <begin position="1"/>
        <end position="20"/>
    </location>
</feature>
<evidence type="ECO:0000256" key="1">
    <source>
        <dbReference type="SAM" id="MobiDB-lite"/>
    </source>
</evidence>
<comment type="caution">
    <text evidence="2">The sequence shown here is derived from an EMBL/GenBank/DDBJ whole genome shotgun (WGS) entry which is preliminary data.</text>
</comment>
<keyword evidence="3" id="KW-1185">Reference proteome</keyword>
<accession>A0ABQ3RAG3</accession>
<dbReference type="EMBL" id="BNEA01000010">
    <property type="protein sequence ID" value="GHI52827.1"/>
    <property type="molecule type" value="Genomic_DNA"/>
</dbReference>
<gene>
    <name evidence="2" type="ORF">Srubr_26730</name>
</gene>
<proteinExistence type="predicted"/>
<name>A0ABQ3RAG3_STRRR</name>
<organism evidence="2 3">
    <name type="scientific">Streptomyces rubradiris</name>
    <name type="common">Streptomyces achromogenes subsp. rubradiris</name>
    <dbReference type="NCBI Taxonomy" id="285531"/>
    <lineage>
        <taxon>Bacteria</taxon>
        <taxon>Bacillati</taxon>
        <taxon>Actinomycetota</taxon>
        <taxon>Actinomycetes</taxon>
        <taxon>Kitasatosporales</taxon>
        <taxon>Streptomycetaceae</taxon>
        <taxon>Streptomyces</taxon>
    </lineage>
</organism>
<evidence type="ECO:0000313" key="3">
    <source>
        <dbReference type="Proteomes" id="UP000646738"/>
    </source>
</evidence>
<evidence type="ECO:0000313" key="2">
    <source>
        <dbReference type="EMBL" id="GHI52827.1"/>
    </source>
</evidence>
<sequence length="203" mass="22699">MTTCPAHRITSPPRPEVPHDAQASGWVCKGCLAPAGSAEERRRHHCPCCGERFSDGCTGQPRRRTCPHCGTLDTHTGQWLPPADPMADFLRDRYTRTPWYRAWAEASARFGLDVAHHLVQVTTEIDQTHLYGQVVFGRHALGVRYGARGFEAASPCPRRDECRRGRVWTPVRTREDLLHVHLHGAGPGATGCDRPRMHPQGTR</sequence>
<dbReference type="RefSeq" id="WP_203854996.1">
    <property type="nucleotide sequence ID" value="NZ_BNEA01000010.1"/>
</dbReference>
<reference evidence="3" key="1">
    <citation type="submission" date="2023-07" db="EMBL/GenBank/DDBJ databases">
        <title>Whole genome shotgun sequence of Streptomyces achromogenes subsp. rubradiris NBRC 14000.</title>
        <authorList>
            <person name="Komaki H."/>
            <person name="Tamura T."/>
        </authorList>
    </citation>
    <scope>NUCLEOTIDE SEQUENCE [LARGE SCALE GENOMIC DNA]</scope>
    <source>
        <strain evidence="3">NBRC 14000</strain>
    </source>
</reference>
<protein>
    <submittedName>
        <fullName evidence="2">Uncharacterized protein</fullName>
    </submittedName>
</protein>
<dbReference type="Proteomes" id="UP000646738">
    <property type="component" value="Unassembled WGS sequence"/>
</dbReference>